<dbReference type="RefSeq" id="WP_161049807.1">
    <property type="nucleotide sequence ID" value="NZ_WWCR01000006.1"/>
</dbReference>
<comment type="caution">
    <text evidence="2">The sequence shown here is derived from an EMBL/GenBank/DDBJ whole genome shotgun (WGS) entry which is preliminary data.</text>
</comment>
<evidence type="ECO:0000313" key="3">
    <source>
        <dbReference type="Proteomes" id="UP000469734"/>
    </source>
</evidence>
<dbReference type="CDD" id="cd20302">
    <property type="entry name" value="cupin_DAD"/>
    <property type="match status" value="1"/>
</dbReference>
<organism evidence="2 3">
    <name type="scientific">Duganella margarita</name>
    <dbReference type="NCBI Taxonomy" id="2692170"/>
    <lineage>
        <taxon>Bacteria</taxon>
        <taxon>Pseudomonadati</taxon>
        <taxon>Pseudomonadota</taxon>
        <taxon>Betaproteobacteria</taxon>
        <taxon>Burkholderiales</taxon>
        <taxon>Oxalobacteraceae</taxon>
        <taxon>Telluria group</taxon>
        <taxon>Duganella</taxon>
    </lineage>
</organism>
<dbReference type="Gene3D" id="2.60.120.10">
    <property type="entry name" value="Jelly Rolls"/>
    <property type="match status" value="1"/>
</dbReference>
<name>A0A7X4H140_9BURK</name>
<dbReference type="AlphaFoldDB" id="A0A7X4H140"/>
<evidence type="ECO:0000259" key="1">
    <source>
        <dbReference type="Pfam" id="PF12973"/>
    </source>
</evidence>
<dbReference type="InterPro" id="IPR025979">
    <property type="entry name" value="ChrR-like_cupin_dom"/>
</dbReference>
<dbReference type="SUPFAM" id="SSF51182">
    <property type="entry name" value="RmlC-like cupins"/>
    <property type="match status" value="1"/>
</dbReference>
<sequence length="153" mass="16792">MKASHKLLTVNVNQVPLLKNALGPGVDFQPLFIDTANGVWCIRALFGPGITLPSHLHTGPVHAYTVSGRWQYLEYPGQDQTAGSYLYEPAGNNTHTFHTPAENPVVTEIMFLVFGANVNFDEQQSFHSVMDAGFIEQLATDLGAGQDTYFIQP</sequence>
<evidence type="ECO:0000313" key="2">
    <source>
        <dbReference type="EMBL" id="MYM72284.1"/>
    </source>
</evidence>
<dbReference type="InterPro" id="IPR014710">
    <property type="entry name" value="RmlC-like_jellyroll"/>
</dbReference>
<reference evidence="2 3" key="1">
    <citation type="submission" date="2019-12" db="EMBL/GenBank/DDBJ databases">
        <title>Novel species isolated from a subtropical stream in China.</title>
        <authorList>
            <person name="Lu H."/>
        </authorList>
    </citation>
    <scope>NUCLEOTIDE SEQUENCE [LARGE SCALE GENOMIC DNA]</scope>
    <source>
        <strain evidence="2 3">FT134W</strain>
    </source>
</reference>
<dbReference type="Pfam" id="PF12973">
    <property type="entry name" value="Cupin_7"/>
    <property type="match status" value="1"/>
</dbReference>
<dbReference type="Proteomes" id="UP000469734">
    <property type="component" value="Unassembled WGS sequence"/>
</dbReference>
<gene>
    <name evidence="2" type="ORF">GTP56_08745</name>
</gene>
<proteinExistence type="predicted"/>
<feature type="domain" description="ChrR-like cupin" evidence="1">
    <location>
        <begin position="10"/>
        <end position="115"/>
    </location>
</feature>
<accession>A0A7X4H140</accession>
<dbReference type="InterPro" id="IPR011051">
    <property type="entry name" value="RmlC_Cupin_sf"/>
</dbReference>
<protein>
    <recommendedName>
        <fullName evidence="1">ChrR-like cupin domain-containing protein</fullName>
    </recommendedName>
</protein>
<dbReference type="EMBL" id="WWCR01000006">
    <property type="protein sequence ID" value="MYM72284.1"/>
    <property type="molecule type" value="Genomic_DNA"/>
</dbReference>